<dbReference type="EMBL" id="KV878341">
    <property type="protein sequence ID" value="OJJ46980.1"/>
    <property type="molecule type" value="Genomic_DNA"/>
</dbReference>
<reference evidence="2" key="1">
    <citation type="journal article" date="2017" name="Genome Biol.">
        <title>Comparative genomics reveals high biological diversity and specific adaptations in the industrially and medically important fungal genus Aspergillus.</title>
        <authorList>
            <person name="de Vries R.P."/>
            <person name="Riley R."/>
            <person name="Wiebenga A."/>
            <person name="Aguilar-Osorio G."/>
            <person name="Amillis S."/>
            <person name="Uchima C.A."/>
            <person name="Anderluh G."/>
            <person name="Asadollahi M."/>
            <person name="Askin M."/>
            <person name="Barry K."/>
            <person name="Battaglia E."/>
            <person name="Bayram O."/>
            <person name="Benocci T."/>
            <person name="Braus-Stromeyer S.A."/>
            <person name="Caldana C."/>
            <person name="Canovas D."/>
            <person name="Cerqueira G.C."/>
            <person name="Chen F."/>
            <person name="Chen W."/>
            <person name="Choi C."/>
            <person name="Clum A."/>
            <person name="Dos Santos R.A."/>
            <person name="Damasio A.R."/>
            <person name="Diallinas G."/>
            <person name="Emri T."/>
            <person name="Fekete E."/>
            <person name="Flipphi M."/>
            <person name="Freyberg S."/>
            <person name="Gallo A."/>
            <person name="Gournas C."/>
            <person name="Habgood R."/>
            <person name="Hainaut M."/>
            <person name="Harispe M.L."/>
            <person name="Henrissat B."/>
            <person name="Hilden K.S."/>
            <person name="Hope R."/>
            <person name="Hossain A."/>
            <person name="Karabika E."/>
            <person name="Karaffa L."/>
            <person name="Karanyi Z."/>
            <person name="Krasevec N."/>
            <person name="Kuo A."/>
            <person name="Kusch H."/>
            <person name="LaButti K."/>
            <person name="Lagendijk E.L."/>
            <person name="Lapidus A."/>
            <person name="Levasseur A."/>
            <person name="Lindquist E."/>
            <person name="Lipzen A."/>
            <person name="Logrieco A.F."/>
            <person name="MacCabe A."/>
            <person name="Maekelae M.R."/>
            <person name="Malavazi I."/>
            <person name="Melin P."/>
            <person name="Meyer V."/>
            <person name="Mielnichuk N."/>
            <person name="Miskei M."/>
            <person name="Molnar A.P."/>
            <person name="Mule G."/>
            <person name="Ngan C.Y."/>
            <person name="Orejas M."/>
            <person name="Orosz E."/>
            <person name="Ouedraogo J.P."/>
            <person name="Overkamp K.M."/>
            <person name="Park H.-S."/>
            <person name="Perrone G."/>
            <person name="Piumi F."/>
            <person name="Punt P.J."/>
            <person name="Ram A.F."/>
            <person name="Ramon A."/>
            <person name="Rauscher S."/>
            <person name="Record E."/>
            <person name="Riano-Pachon D.M."/>
            <person name="Robert V."/>
            <person name="Roehrig J."/>
            <person name="Ruller R."/>
            <person name="Salamov A."/>
            <person name="Salih N.S."/>
            <person name="Samson R.A."/>
            <person name="Sandor E."/>
            <person name="Sanguinetti M."/>
            <person name="Schuetze T."/>
            <person name="Sepcic K."/>
            <person name="Shelest E."/>
            <person name="Sherlock G."/>
            <person name="Sophianopoulou V."/>
            <person name="Squina F.M."/>
            <person name="Sun H."/>
            <person name="Susca A."/>
            <person name="Todd R.B."/>
            <person name="Tsang A."/>
            <person name="Unkles S.E."/>
            <person name="van de Wiele N."/>
            <person name="van Rossen-Uffink D."/>
            <person name="Oliveira J.V."/>
            <person name="Vesth T.C."/>
            <person name="Visser J."/>
            <person name="Yu J.-H."/>
            <person name="Zhou M."/>
            <person name="Andersen M.R."/>
            <person name="Archer D.B."/>
            <person name="Baker S.E."/>
            <person name="Benoit I."/>
            <person name="Brakhage A.A."/>
            <person name="Braus G.H."/>
            <person name="Fischer R."/>
            <person name="Frisvad J.C."/>
            <person name="Goldman G.H."/>
            <person name="Houbraken J."/>
            <person name="Oakley B."/>
            <person name="Pocsi I."/>
            <person name="Scazzocchio C."/>
            <person name="Seiboth B."/>
            <person name="vanKuyk P.A."/>
            <person name="Wortman J."/>
            <person name="Dyer P.S."/>
            <person name="Grigoriev I.V."/>
        </authorList>
    </citation>
    <scope>NUCLEOTIDE SEQUENCE [LARGE SCALE GENOMIC DNA]</scope>
    <source>
        <strain evidence="2">CBS 506.65</strain>
    </source>
</reference>
<evidence type="ECO:0000313" key="2">
    <source>
        <dbReference type="Proteomes" id="UP000184188"/>
    </source>
</evidence>
<dbReference type="AlphaFoldDB" id="A0A1L9SIC4"/>
<evidence type="ECO:0000313" key="1">
    <source>
        <dbReference type="EMBL" id="OJJ46980.1"/>
    </source>
</evidence>
<gene>
    <name evidence="1" type="ORF">ASPZODRAFT_131896</name>
</gene>
<dbReference type="GeneID" id="34609333"/>
<sequence>MPDLIKSLSTEGLPGSNHASVLVTTYYLIIPWVFPPYFVRPVSATGTDGYFF</sequence>
<dbReference type="VEuPathDB" id="FungiDB:ASPZODRAFT_131896"/>
<keyword evidence="2" id="KW-1185">Reference proteome</keyword>
<dbReference type="RefSeq" id="XP_022581490.1">
    <property type="nucleotide sequence ID" value="XM_022722868.1"/>
</dbReference>
<name>A0A1L9SIC4_9EURO</name>
<proteinExistence type="predicted"/>
<accession>A0A1L9SIC4</accession>
<protein>
    <submittedName>
        <fullName evidence="1">Uncharacterized protein</fullName>
    </submittedName>
</protein>
<dbReference type="Proteomes" id="UP000184188">
    <property type="component" value="Unassembled WGS sequence"/>
</dbReference>
<organism evidence="1 2">
    <name type="scientific">Penicilliopsis zonata CBS 506.65</name>
    <dbReference type="NCBI Taxonomy" id="1073090"/>
    <lineage>
        <taxon>Eukaryota</taxon>
        <taxon>Fungi</taxon>
        <taxon>Dikarya</taxon>
        <taxon>Ascomycota</taxon>
        <taxon>Pezizomycotina</taxon>
        <taxon>Eurotiomycetes</taxon>
        <taxon>Eurotiomycetidae</taxon>
        <taxon>Eurotiales</taxon>
        <taxon>Aspergillaceae</taxon>
        <taxon>Penicilliopsis</taxon>
    </lineage>
</organism>